<dbReference type="GO" id="GO:0046872">
    <property type="term" value="F:metal ion binding"/>
    <property type="evidence" value="ECO:0007669"/>
    <property type="project" value="UniProtKB-KW"/>
</dbReference>
<evidence type="ECO:0000256" key="2">
    <source>
        <dbReference type="ARBA" id="ARBA00012438"/>
    </source>
</evidence>
<comment type="caution">
    <text evidence="4">The sequence shown here is derived from an EMBL/GenBank/DDBJ whole genome shotgun (WGS) entry which is preliminary data.</text>
</comment>
<keyword evidence="3" id="KW-0472">Membrane</keyword>
<keyword evidence="3" id="KW-1133">Transmembrane helix</keyword>
<dbReference type="GO" id="GO:0005783">
    <property type="term" value="C:endoplasmic reticulum"/>
    <property type="evidence" value="ECO:0007669"/>
    <property type="project" value="TreeGrafter"/>
</dbReference>
<dbReference type="PANTHER" id="PTHR24423">
    <property type="entry name" value="TWO-COMPONENT SENSOR HISTIDINE KINASE"/>
    <property type="match status" value="1"/>
</dbReference>
<dbReference type="GO" id="GO:0051740">
    <property type="term" value="F:ethylene binding"/>
    <property type="evidence" value="ECO:0007669"/>
    <property type="project" value="TreeGrafter"/>
</dbReference>
<evidence type="ECO:0000313" key="5">
    <source>
        <dbReference type="Proteomes" id="UP000092600"/>
    </source>
</evidence>
<reference evidence="4 5" key="1">
    <citation type="journal article" date="2016" name="DNA Res.">
        <title>The draft genome of MD-2 pineapple using hybrid error correction of long reads.</title>
        <authorList>
            <person name="Redwan R.M."/>
            <person name="Saidin A."/>
            <person name="Kumar S.V."/>
        </authorList>
    </citation>
    <scope>NUCLEOTIDE SEQUENCE [LARGE SCALE GENOMIC DNA]</scope>
    <source>
        <strain evidence="5">cv. MD2</strain>
        <tissue evidence="4">Leaf</tissue>
    </source>
</reference>
<comment type="catalytic activity">
    <reaction evidence="1">
        <text>ATP + protein L-histidine = ADP + protein N-phospho-L-histidine.</text>
        <dbReference type="EC" id="2.7.13.3"/>
    </reaction>
</comment>
<sequence length="71" mass="7894">MFNGADGSFPYRWVLIQFGVFIVAVALSHAAILEESLRARDLLMEQNVALDLARRKAEMAIRAPETICSLS</sequence>
<proteinExistence type="predicted"/>
<name>A0A199VAC3_ANACO</name>
<dbReference type="GO" id="GO:0005524">
    <property type="term" value="F:ATP binding"/>
    <property type="evidence" value="ECO:0007669"/>
    <property type="project" value="UniProtKB-KW"/>
</dbReference>
<keyword evidence="3" id="KW-0812">Transmembrane</keyword>
<dbReference type="PANTHER" id="PTHR24423:SF625">
    <property type="entry name" value="ETHYLENE RESPONSE SENSOR 1"/>
    <property type="match status" value="1"/>
</dbReference>
<dbReference type="EC" id="2.7.13.3" evidence="2"/>
<dbReference type="AlphaFoldDB" id="A0A199VAC3"/>
<protein>
    <recommendedName>
        <fullName evidence="2">histidine kinase</fullName>
        <ecNumber evidence="2">2.7.13.3</ecNumber>
    </recommendedName>
</protein>
<dbReference type="Proteomes" id="UP000092600">
    <property type="component" value="Unassembled WGS sequence"/>
</dbReference>
<feature type="transmembrane region" description="Helical" evidence="3">
    <location>
        <begin position="12"/>
        <end position="33"/>
    </location>
</feature>
<gene>
    <name evidence="4" type="ORF">ACMD2_10880</name>
</gene>
<dbReference type="STRING" id="4615.A0A199VAC3"/>
<dbReference type="EMBL" id="LSRQ01002532">
    <property type="protein sequence ID" value="OAY74039.1"/>
    <property type="molecule type" value="Genomic_DNA"/>
</dbReference>
<dbReference type="GO" id="GO:0038199">
    <property type="term" value="F:ethylene receptor activity"/>
    <property type="evidence" value="ECO:0007669"/>
    <property type="project" value="TreeGrafter"/>
</dbReference>
<evidence type="ECO:0000256" key="3">
    <source>
        <dbReference type="SAM" id="Phobius"/>
    </source>
</evidence>
<accession>A0A199VAC3</accession>
<dbReference type="GO" id="GO:0004673">
    <property type="term" value="F:protein histidine kinase activity"/>
    <property type="evidence" value="ECO:0007669"/>
    <property type="project" value="UniProtKB-EC"/>
</dbReference>
<evidence type="ECO:0000313" key="4">
    <source>
        <dbReference type="EMBL" id="OAY74039.1"/>
    </source>
</evidence>
<organism evidence="4 5">
    <name type="scientific">Ananas comosus</name>
    <name type="common">Pineapple</name>
    <name type="synonym">Ananas ananas</name>
    <dbReference type="NCBI Taxonomy" id="4615"/>
    <lineage>
        <taxon>Eukaryota</taxon>
        <taxon>Viridiplantae</taxon>
        <taxon>Streptophyta</taxon>
        <taxon>Embryophyta</taxon>
        <taxon>Tracheophyta</taxon>
        <taxon>Spermatophyta</taxon>
        <taxon>Magnoliopsida</taxon>
        <taxon>Liliopsida</taxon>
        <taxon>Poales</taxon>
        <taxon>Bromeliaceae</taxon>
        <taxon>Bromelioideae</taxon>
        <taxon>Ananas</taxon>
    </lineage>
</organism>
<evidence type="ECO:0000256" key="1">
    <source>
        <dbReference type="ARBA" id="ARBA00000085"/>
    </source>
</evidence>